<dbReference type="Pfam" id="PF03992">
    <property type="entry name" value="ABM"/>
    <property type="match status" value="1"/>
</dbReference>
<keyword evidence="2" id="KW-0560">Oxidoreductase</keyword>
<reference evidence="2 3" key="1">
    <citation type="submission" date="2022-11" db="EMBL/GenBank/DDBJ databases">
        <title>The characterization of three novel Bacteroidetes species and genomic analysis of their roles in tidal elemental geochemical cycles.</title>
        <authorList>
            <person name="Ma K.-J."/>
        </authorList>
    </citation>
    <scope>NUCLEOTIDE SEQUENCE [LARGE SCALE GENOMIC DNA]</scope>
    <source>
        <strain evidence="2 3">M82</strain>
    </source>
</reference>
<protein>
    <submittedName>
        <fullName evidence="2">Antibiotic biosynthesis monooxygenase</fullName>
    </submittedName>
</protein>
<keyword evidence="2" id="KW-0503">Monooxygenase</keyword>
<dbReference type="RefSeq" id="WP_266053938.1">
    <property type="nucleotide sequence ID" value="NZ_JAPFQO010000012.1"/>
</dbReference>
<dbReference type="GO" id="GO:0004497">
    <property type="term" value="F:monooxygenase activity"/>
    <property type="evidence" value="ECO:0007669"/>
    <property type="project" value="UniProtKB-KW"/>
</dbReference>
<sequence length="96" mass="11379">MLIRIVRMTFKPEKTEEFLELFRNSKDKIRAFEGCQHVELLQDLKQPNVYSTYSLWDSEEHLNAYRGSELFGQVWPATKTLFADKPETWSYTSVTI</sequence>
<evidence type="ECO:0000313" key="3">
    <source>
        <dbReference type="Proteomes" id="UP001207228"/>
    </source>
</evidence>
<name>A0ABT3RJZ4_9BACT</name>
<accession>A0ABT3RJZ4</accession>
<dbReference type="PROSITE" id="PS51725">
    <property type="entry name" value="ABM"/>
    <property type="match status" value="1"/>
</dbReference>
<organism evidence="2 3">
    <name type="scientific">Pontibacter anaerobius</name>
    <dbReference type="NCBI Taxonomy" id="2993940"/>
    <lineage>
        <taxon>Bacteria</taxon>
        <taxon>Pseudomonadati</taxon>
        <taxon>Bacteroidota</taxon>
        <taxon>Cytophagia</taxon>
        <taxon>Cytophagales</taxon>
        <taxon>Hymenobacteraceae</taxon>
        <taxon>Pontibacter</taxon>
    </lineage>
</organism>
<gene>
    <name evidence="2" type="ORF">OO017_17230</name>
</gene>
<feature type="domain" description="ABM" evidence="1">
    <location>
        <begin position="2"/>
        <end position="94"/>
    </location>
</feature>
<dbReference type="SUPFAM" id="SSF54909">
    <property type="entry name" value="Dimeric alpha+beta barrel"/>
    <property type="match status" value="1"/>
</dbReference>
<dbReference type="Proteomes" id="UP001207228">
    <property type="component" value="Unassembled WGS sequence"/>
</dbReference>
<dbReference type="Gene3D" id="3.30.70.100">
    <property type="match status" value="1"/>
</dbReference>
<dbReference type="EMBL" id="JAPFQO010000012">
    <property type="protein sequence ID" value="MCX2741703.1"/>
    <property type="molecule type" value="Genomic_DNA"/>
</dbReference>
<dbReference type="InterPro" id="IPR007138">
    <property type="entry name" value="ABM_dom"/>
</dbReference>
<keyword evidence="3" id="KW-1185">Reference proteome</keyword>
<dbReference type="InterPro" id="IPR011008">
    <property type="entry name" value="Dimeric_a/b-barrel"/>
</dbReference>
<evidence type="ECO:0000313" key="2">
    <source>
        <dbReference type="EMBL" id="MCX2741703.1"/>
    </source>
</evidence>
<proteinExistence type="predicted"/>
<comment type="caution">
    <text evidence="2">The sequence shown here is derived from an EMBL/GenBank/DDBJ whole genome shotgun (WGS) entry which is preliminary data.</text>
</comment>
<evidence type="ECO:0000259" key="1">
    <source>
        <dbReference type="PROSITE" id="PS51725"/>
    </source>
</evidence>